<dbReference type="OrthoDB" id="9813771at2"/>
<organism evidence="4 5">
    <name type="scientific">Embleya hyalina</name>
    <dbReference type="NCBI Taxonomy" id="516124"/>
    <lineage>
        <taxon>Bacteria</taxon>
        <taxon>Bacillati</taxon>
        <taxon>Actinomycetota</taxon>
        <taxon>Actinomycetes</taxon>
        <taxon>Kitasatosporales</taxon>
        <taxon>Streptomycetaceae</taxon>
        <taxon>Embleya</taxon>
    </lineage>
</organism>
<dbReference type="Gene3D" id="3.30.230.30">
    <property type="entry name" value="Impact, N-terminal domain"/>
    <property type="match status" value="1"/>
</dbReference>
<dbReference type="SUPFAM" id="SSF54980">
    <property type="entry name" value="EF-G C-terminal domain-like"/>
    <property type="match status" value="1"/>
</dbReference>
<accession>A0A401YV87</accession>
<dbReference type="Gene3D" id="3.30.70.240">
    <property type="match status" value="1"/>
</dbReference>
<keyword evidence="5" id="KW-1185">Reference proteome</keyword>
<dbReference type="InterPro" id="IPR015796">
    <property type="entry name" value="Impact_YigZ-like"/>
</dbReference>
<protein>
    <submittedName>
        <fullName evidence="4">YigZ family protein</fullName>
    </submittedName>
</protein>
<dbReference type="GO" id="GO:0006446">
    <property type="term" value="P:regulation of translational initiation"/>
    <property type="evidence" value="ECO:0007669"/>
    <property type="project" value="TreeGrafter"/>
</dbReference>
<reference evidence="4 5" key="1">
    <citation type="submission" date="2018-12" db="EMBL/GenBank/DDBJ databases">
        <title>Draft genome sequence of Embleya hyalina NBRC 13850T.</title>
        <authorList>
            <person name="Komaki H."/>
            <person name="Hosoyama A."/>
            <person name="Kimura A."/>
            <person name="Ichikawa N."/>
            <person name="Tamura T."/>
        </authorList>
    </citation>
    <scope>NUCLEOTIDE SEQUENCE [LARGE SCALE GENOMIC DNA]</scope>
    <source>
        <strain evidence="4 5">NBRC 13850</strain>
    </source>
</reference>
<evidence type="ECO:0000259" key="3">
    <source>
        <dbReference type="Pfam" id="PF09186"/>
    </source>
</evidence>
<dbReference type="InterPro" id="IPR020568">
    <property type="entry name" value="Ribosomal_Su5_D2-typ_SF"/>
</dbReference>
<comment type="caution">
    <text evidence="4">The sequence shown here is derived from an EMBL/GenBank/DDBJ whole genome shotgun (WGS) entry which is preliminary data.</text>
</comment>
<feature type="domain" description="Impact N-terminal" evidence="2">
    <location>
        <begin position="17"/>
        <end position="119"/>
    </location>
</feature>
<name>A0A401YV87_9ACTN</name>
<dbReference type="InterPro" id="IPR023582">
    <property type="entry name" value="Impact"/>
</dbReference>
<dbReference type="Pfam" id="PF09186">
    <property type="entry name" value="DUF1949"/>
    <property type="match status" value="1"/>
</dbReference>
<sequence length="210" mass="22698">MPLLTIKSEGEVEIEVRRSRFVCALARVSDDTQAQDFLARRRALHASARHNCSAWIAGGQEKAYDDGEPSGTAGAPMLQVLRRRELTETVAVVTRYFGGIMLGAGGLIRAYGSAVTEAVDAVGVVELRPMLVLTVDVDHAHAGRLENDLRGLGHEVRDIRYGAEVAIDVCVPEPDRDRFVARLTDLTGGRAGARETGRTFVEVDASPNTS</sequence>
<evidence type="ECO:0000256" key="1">
    <source>
        <dbReference type="ARBA" id="ARBA00007665"/>
    </source>
</evidence>
<dbReference type="InterPro" id="IPR020569">
    <property type="entry name" value="UPF0029_Impact_CS"/>
</dbReference>
<dbReference type="RefSeq" id="WP_126640393.1">
    <property type="nucleotide sequence ID" value="NZ_BIFH01000028.1"/>
</dbReference>
<evidence type="ECO:0000313" key="4">
    <source>
        <dbReference type="EMBL" id="GCD98486.1"/>
    </source>
</evidence>
<dbReference type="SUPFAM" id="SSF54211">
    <property type="entry name" value="Ribosomal protein S5 domain 2-like"/>
    <property type="match status" value="1"/>
</dbReference>
<gene>
    <name evidence="4" type="ORF">EHYA_06193</name>
</gene>
<dbReference type="Proteomes" id="UP000286931">
    <property type="component" value="Unassembled WGS sequence"/>
</dbReference>
<dbReference type="GO" id="GO:0005737">
    <property type="term" value="C:cytoplasm"/>
    <property type="evidence" value="ECO:0007669"/>
    <property type="project" value="TreeGrafter"/>
</dbReference>
<dbReference type="InterPro" id="IPR001498">
    <property type="entry name" value="Impact_N"/>
</dbReference>
<evidence type="ECO:0000313" key="5">
    <source>
        <dbReference type="Proteomes" id="UP000286931"/>
    </source>
</evidence>
<evidence type="ECO:0000259" key="2">
    <source>
        <dbReference type="Pfam" id="PF01205"/>
    </source>
</evidence>
<proteinExistence type="inferred from homology"/>
<dbReference type="InterPro" id="IPR035647">
    <property type="entry name" value="EFG_III/V"/>
</dbReference>
<feature type="domain" description="UPF0029" evidence="3">
    <location>
        <begin position="135"/>
        <end position="190"/>
    </location>
</feature>
<dbReference type="Pfam" id="PF01205">
    <property type="entry name" value="Impact_N"/>
    <property type="match status" value="1"/>
</dbReference>
<dbReference type="PANTHER" id="PTHR16301:SF20">
    <property type="entry name" value="IMPACT FAMILY MEMBER YIGZ"/>
    <property type="match status" value="1"/>
</dbReference>
<dbReference type="PROSITE" id="PS00910">
    <property type="entry name" value="UPF0029"/>
    <property type="match status" value="1"/>
</dbReference>
<comment type="similarity">
    <text evidence="1">Belongs to the IMPACT family.</text>
</comment>
<dbReference type="EMBL" id="BIFH01000028">
    <property type="protein sequence ID" value="GCD98486.1"/>
    <property type="molecule type" value="Genomic_DNA"/>
</dbReference>
<dbReference type="InterPro" id="IPR036956">
    <property type="entry name" value="Impact_N_sf"/>
</dbReference>
<dbReference type="NCBIfam" id="TIGR00257">
    <property type="entry name" value="IMPACT_YIGZ"/>
    <property type="match status" value="1"/>
</dbReference>
<dbReference type="AlphaFoldDB" id="A0A401YV87"/>
<dbReference type="PANTHER" id="PTHR16301">
    <property type="entry name" value="IMPACT-RELATED"/>
    <property type="match status" value="1"/>
</dbReference>
<dbReference type="InterPro" id="IPR015269">
    <property type="entry name" value="UPF0029_Impact_C"/>
</dbReference>